<reference evidence="2" key="1">
    <citation type="submission" date="2019-03" db="EMBL/GenBank/DDBJ databases">
        <title>Long read genome sequence of the mycoparasitic Pythium oligandrum ATCC 38472 isolated from sugarbeet rhizosphere.</title>
        <authorList>
            <person name="Gaulin E."/>
        </authorList>
    </citation>
    <scope>NUCLEOTIDE SEQUENCE</scope>
    <source>
        <strain evidence="2">ATCC 38472_TT</strain>
    </source>
</reference>
<dbReference type="Proteomes" id="UP000794436">
    <property type="component" value="Unassembled WGS sequence"/>
</dbReference>
<keyword evidence="3" id="KW-1185">Reference proteome</keyword>
<feature type="region of interest" description="Disordered" evidence="1">
    <location>
        <begin position="1"/>
        <end position="43"/>
    </location>
</feature>
<name>A0A8K1C2N4_PYTOL</name>
<evidence type="ECO:0000313" key="3">
    <source>
        <dbReference type="Proteomes" id="UP000794436"/>
    </source>
</evidence>
<comment type="caution">
    <text evidence="2">The sequence shown here is derived from an EMBL/GenBank/DDBJ whole genome shotgun (WGS) entry which is preliminary data.</text>
</comment>
<accession>A0A8K1C2N4</accession>
<gene>
    <name evidence="2" type="ORF">Poli38472_013250</name>
</gene>
<organism evidence="2 3">
    <name type="scientific">Pythium oligandrum</name>
    <name type="common">Mycoparasitic fungus</name>
    <dbReference type="NCBI Taxonomy" id="41045"/>
    <lineage>
        <taxon>Eukaryota</taxon>
        <taxon>Sar</taxon>
        <taxon>Stramenopiles</taxon>
        <taxon>Oomycota</taxon>
        <taxon>Peronosporomycetes</taxon>
        <taxon>Pythiales</taxon>
        <taxon>Pythiaceae</taxon>
        <taxon>Pythium</taxon>
    </lineage>
</organism>
<protein>
    <submittedName>
        <fullName evidence="2">Uncharacterized protein</fullName>
    </submittedName>
</protein>
<sequence>MADASSKESSTESECYDEEEDVKDTQVKEEELHVQDVSNEPTLGSKSVVEASFPPSEFVSPFAALAQTPSLPAATTASRSENAQDATRLSKAELTTNIQALSAEHETLE</sequence>
<dbReference type="AlphaFoldDB" id="A0A8K1C2N4"/>
<dbReference type="EMBL" id="SPLM01000148">
    <property type="protein sequence ID" value="TMW55359.1"/>
    <property type="molecule type" value="Genomic_DNA"/>
</dbReference>
<feature type="compositionally biased region" description="Basic and acidic residues" evidence="1">
    <location>
        <begin position="1"/>
        <end position="10"/>
    </location>
</feature>
<feature type="compositionally biased region" description="Basic and acidic residues" evidence="1">
    <location>
        <begin position="23"/>
        <end position="34"/>
    </location>
</feature>
<proteinExistence type="predicted"/>
<evidence type="ECO:0000313" key="2">
    <source>
        <dbReference type="EMBL" id="TMW55359.1"/>
    </source>
</evidence>
<evidence type="ECO:0000256" key="1">
    <source>
        <dbReference type="SAM" id="MobiDB-lite"/>
    </source>
</evidence>